<keyword evidence="4 10" id="KW-0812">Transmembrane</keyword>
<evidence type="ECO:0000256" key="6">
    <source>
        <dbReference type="ARBA" id="ARBA00023136"/>
    </source>
</evidence>
<comment type="similarity">
    <text evidence="2">Belongs to the G-protein coupled receptor Fz/Smo family.</text>
</comment>
<dbReference type="Pfam" id="PF01534">
    <property type="entry name" value="Frizzled"/>
    <property type="match status" value="1"/>
</dbReference>
<feature type="domain" description="G-protein coupled receptors family 2 profile 2" evidence="13">
    <location>
        <begin position="217"/>
        <end position="524"/>
    </location>
</feature>
<dbReference type="AlphaFoldDB" id="A0A177B8U5"/>
<sequence length="541" mass="62011">MMFSNICILLTFLSLTLSSRSNQHTVIREDNEKCEDLTVRTCKDMPYNRTLFPNFLDQTTQMAAENELSLYRVAIESECSKHIKKFLCLIYVPVCAASGKPVKPCRSFCEKVKKDCRVLADAAEFKWPPVLRCDKFPESEMCVPNSIDDTYQNYDFPNTDVTTDYEKTYNPELFRLQCPNHLLVENFDYELKVDNIVFKSCGMACVSFFSEKQQKFAWYWIGIWSTLCVVSSLFTLITFMLDTSRFRYPERPIVYLCSCYIFVGIAYVVGFAVGKGISCIDLENELDIRSSVIVQGTKREACTIIFMLSYYFSMASSIWWVILSLTWFLSAYLKWGHEAIEAHSRYFHLVAWAIPAIQTIAILAMGKVEGDVLSGTCFTGIHDMGAKNAFVLIPLVIYLAIGTSFLVAGFISLVRIRSFVRGRGTSIDKLEKLIVRIGIFSVLYTVPATIVIACQFYTQQHHEQWMLAWVANLCQKYEIENCPIIKPESTAHPDFTVFMVQYLMMLIVGVTSSCWLWSNKTIKSWRFIYCSFGTKSNEFVA</sequence>
<dbReference type="GO" id="GO:0035567">
    <property type="term" value="P:non-canonical Wnt signaling pathway"/>
    <property type="evidence" value="ECO:0007669"/>
    <property type="project" value="TreeGrafter"/>
</dbReference>
<evidence type="ECO:0000256" key="4">
    <source>
        <dbReference type="ARBA" id="ARBA00022692"/>
    </source>
</evidence>
<evidence type="ECO:0000256" key="3">
    <source>
        <dbReference type="ARBA" id="ARBA00022473"/>
    </source>
</evidence>
<accession>A0A177B8U5</accession>
<keyword evidence="7 9" id="KW-1015">Disulfide bond</keyword>
<feature type="transmembrane region" description="Helical" evidence="10">
    <location>
        <begin position="253"/>
        <end position="273"/>
    </location>
</feature>
<dbReference type="PANTHER" id="PTHR11309">
    <property type="entry name" value="FRIZZLED"/>
    <property type="match status" value="1"/>
</dbReference>
<feature type="transmembrane region" description="Helical" evidence="10">
    <location>
        <begin position="389"/>
        <end position="413"/>
    </location>
</feature>
<feature type="disulfide bond" evidence="9">
    <location>
        <begin position="109"/>
        <end position="133"/>
    </location>
</feature>
<dbReference type="GO" id="GO:0017147">
    <property type="term" value="F:Wnt-protein binding"/>
    <property type="evidence" value="ECO:0007669"/>
    <property type="project" value="TreeGrafter"/>
</dbReference>
<dbReference type="Proteomes" id="UP000078046">
    <property type="component" value="Unassembled WGS sequence"/>
</dbReference>
<keyword evidence="15" id="KW-1185">Reference proteome</keyword>
<keyword evidence="5 10" id="KW-1133">Transmembrane helix</keyword>
<evidence type="ECO:0000313" key="14">
    <source>
        <dbReference type="EMBL" id="OAF70082.1"/>
    </source>
</evidence>
<dbReference type="InterPro" id="IPR036790">
    <property type="entry name" value="Frizzled_dom_sf"/>
</dbReference>
<feature type="transmembrane region" description="Helical" evidence="10">
    <location>
        <begin position="217"/>
        <end position="241"/>
    </location>
</feature>
<dbReference type="InterPro" id="IPR000539">
    <property type="entry name" value="Frizzled/Smoothened_7TM"/>
</dbReference>
<dbReference type="Pfam" id="PF01392">
    <property type="entry name" value="Fz"/>
    <property type="match status" value="1"/>
</dbReference>
<proteinExistence type="inferred from homology"/>
<dbReference type="EMBL" id="LWCA01000189">
    <property type="protein sequence ID" value="OAF70082.1"/>
    <property type="molecule type" value="Genomic_DNA"/>
</dbReference>
<dbReference type="InterPro" id="IPR020067">
    <property type="entry name" value="Frizzled_dom"/>
</dbReference>
<dbReference type="SMART" id="SM01330">
    <property type="entry name" value="Frizzled"/>
    <property type="match status" value="1"/>
</dbReference>
<dbReference type="SMART" id="SM00063">
    <property type="entry name" value="FRI"/>
    <property type="match status" value="1"/>
</dbReference>
<dbReference type="PANTHER" id="PTHR11309:SF47">
    <property type="entry name" value="FRIZZLED"/>
    <property type="match status" value="1"/>
</dbReference>
<keyword evidence="11" id="KW-0732">Signal</keyword>
<evidence type="ECO:0000259" key="12">
    <source>
        <dbReference type="PROSITE" id="PS50038"/>
    </source>
</evidence>
<keyword evidence="3" id="KW-0217">Developmental protein</keyword>
<evidence type="ECO:0000313" key="15">
    <source>
        <dbReference type="Proteomes" id="UP000078046"/>
    </source>
</evidence>
<evidence type="ECO:0000256" key="8">
    <source>
        <dbReference type="ARBA" id="ARBA00023170"/>
    </source>
</evidence>
<dbReference type="PROSITE" id="PS50038">
    <property type="entry name" value="FZ"/>
    <property type="match status" value="1"/>
</dbReference>
<name>A0A177B8U5_9BILA</name>
<feature type="transmembrane region" description="Helical" evidence="10">
    <location>
        <begin position="317"/>
        <end position="335"/>
    </location>
</feature>
<keyword evidence="8" id="KW-0675">Receptor</keyword>
<feature type="disulfide bond" evidence="9">
    <location>
        <begin position="34"/>
        <end position="95"/>
    </location>
</feature>
<evidence type="ECO:0000256" key="11">
    <source>
        <dbReference type="SAM" id="SignalP"/>
    </source>
</evidence>
<gene>
    <name evidence="14" type="ORF">A3Q56_02142</name>
</gene>
<dbReference type="Gene3D" id="1.20.1070.10">
    <property type="entry name" value="Rhodopsin 7-helix transmembrane proteins"/>
    <property type="match status" value="1"/>
</dbReference>
<dbReference type="InterPro" id="IPR017981">
    <property type="entry name" value="GPCR_2-like_7TM"/>
</dbReference>
<dbReference type="PROSITE" id="PS50261">
    <property type="entry name" value="G_PROTEIN_RECEP_F2_4"/>
    <property type="match status" value="1"/>
</dbReference>
<feature type="signal peptide" evidence="11">
    <location>
        <begin position="1"/>
        <end position="18"/>
    </location>
</feature>
<dbReference type="PRINTS" id="PR00489">
    <property type="entry name" value="FRIZZLED"/>
</dbReference>
<keyword evidence="6 10" id="KW-0472">Membrane</keyword>
<evidence type="ECO:0000256" key="9">
    <source>
        <dbReference type="PROSITE-ProRule" id="PRU00090"/>
    </source>
</evidence>
<feature type="chain" id="PRO_5008056899" evidence="11">
    <location>
        <begin position="19"/>
        <end position="541"/>
    </location>
</feature>
<evidence type="ECO:0000256" key="7">
    <source>
        <dbReference type="ARBA" id="ARBA00023157"/>
    </source>
</evidence>
<evidence type="ECO:0000256" key="2">
    <source>
        <dbReference type="ARBA" id="ARBA00008077"/>
    </source>
</evidence>
<organism evidence="14 15">
    <name type="scientific">Intoshia linei</name>
    <dbReference type="NCBI Taxonomy" id="1819745"/>
    <lineage>
        <taxon>Eukaryota</taxon>
        <taxon>Metazoa</taxon>
        <taxon>Spiralia</taxon>
        <taxon>Lophotrochozoa</taxon>
        <taxon>Mesozoa</taxon>
        <taxon>Orthonectida</taxon>
        <taxon>Rhopaluridae</taxon>
        <taxon>Intoshia</taxon>
    </lineage>
</organism>
<dbReference type="GO" id="GO:0005886">
    <property type="term" value="C:plasma membrane"/>
    <property type="evidence" value="ECO:0007669"/>
    <property type="project" value="TreeGrafter"/>
</dbReference>
<feature type="transmembrane region" description="Helical" evidence="10">
    <location>
        <begin position="433"/>
        <end position="458"/>
    </location>
</feature>
<dbReference type="CDD" id="cd07066">
    <property type="entry name" value="CRD_FZ"/>
    <property type="match status" value="1"/>
</dbReference>
<evidence type="ECO:0000259" key="13">
    <source>
        <dbReference type="PROSITE" id="PS50261"/>
    </source>
</evidence>
<reference evidence="14 15" key="1">
    <citation type="submission" date="2016-04" db="EMBL/GenBank/DDBJ databases">
        <title>The genome of Intoshia linei affirms orthonectids as highly simplified spiralians.</title>
        <authorList>
            <person name="Mikhailov K.V."/>
            <person name="Slusarev G.S."/>
            <person name="Nikitin M.A."/>
            <person name="Logacheva M.D."/>
            <person name="Penin A."/>
            <person name="Aleoshin V."/>
            <person name="Panchin Y.V."/>
        </authorList>
    </citation>
    <scope>NUCLEOTIDE SEQUENCE [LARGE SCALE GENOMIC DNA]</scope>
    <source>
        <strain evidence="14">Intl2013</strain>
        <tissue evidence="14">Whole animal</tissue>
    </source>
</reference>
<comment type="caution">
    <text evidence="9">Lacks conserved residue(s) required for the propagation of feature annotation.</text>
</comment>
<comment type="caution">
    <text evidence="14">The sequence shown here is derived from an EMBL/GenBank/DDBJ whole genome shotgun (WGS) entry which is preliminary data.</text>
</comment>
<dbReference type="InterPro" id="IPR015526">
    <property type="entry name" value="Frizzled/SFRP"/>
</dbReference>
<comment type="subcellular location">
    <subcellularLocation>
        <location evidence="1">Membrane</location>
        <topology evidence="1">Multi-pass membrane protein</topology>
    </subcellularLocation>
</comment>
<evidence type="ECO:0000256" key="10">
    <source>
        <dbReference type="SAM" id="Phobius"/>
    </source>
</evidence>
<dbReference type="OrthoDB" id="10053709at2759"/>
<dbReference type="SUPFAM" id="SSF63501">
    <property type="entry name" value="Frizzled cysteine-rich domain"/>
    <property type="match status" value="1"/>
</dbReference>
<protein>
    <submittedName>
        <fullName evidence="14">Frizzled-1</fullName>
    </submittedName>
</protein>
<evidence type="ECO:0000256" key="1">
    <source>
        <dbReference type="ARBA" id="ARBA00004141"/>
    </source>
</evidence>
<feature type="transmembrane region" description="Helical" evidence="10">
    <location>
        <begin position="347"/>
        <end position="366"/>
    </location>
</feature>
<evidence type="ECO:0000256" key="5">
    <source>
        <dbReference type="ARBA" id="ARBA00022989"/>
    </source>
</evidence>
<dbReference type="Gene3D" id="1.10.2000.10">
    <property type="entry name" value="Frizzled cysteine-rich domain"/>
    <property type="match status" value="1"/>
</dbReference>
<feature type="transmembrane region" description="Helical" evidence="10">
    <location>
        <begin position="495"/>
        <end position="517"/>
    </location>
</feature>
<dbReference type="GO" id="GO:0042813">
    <property type="term" value="F:Wnt receptor activity"/>
    <property type="evidence" value="ECO:0007669"/>
    <property type="project" value="TreeGrafter"/>
</dbReference>
<feature type="disulfide bond" evidence="9">
    <location>
        <begin position="42"/>
        <end position="88"/>
    </location>
</feature>
<feature type="domain" description="FZ" evidence="12">
    <location>
        <begin position="29"/>
        <end position="145"/>
    </location>
</feature>
<dbReference type="GO" id="GO:0060070">
    <property type="term" value="P:canonical Wnt signaling pathway"/>
    <property type="evidence" value="ECO:0007669"/>
    <property type="project" value="TreeGrafter"/>
</dbReference>